<gene>
    <name evidence="1" type="ORF">UFOVP248_75</name>
</gene>
<dbReference type="Gene3D" id="3.30.420.240">
    <property type="match status" value="1"/>
</dbReference>
<proteinExistence type="predicted"/>
<dbReference type="Gene3D" id="3.40.50.300">
    <property type="entry name" value="P-loop containing nucleotide triphosphate hydrolases"/>
    <property type="match status" value="1"/>
</dbReference>
<evidence type="ECO:0008006" key="2">
    <source>
        <dbReference type="Google" id="ProtNLM"/>
    </source>
</evidence>
<organism evidence="1">
    <name type="scientific">uncultured Caudovirales phage</name>
    <dbReference type="NCBI Taxonomy" id="2100421"/>
    <lineage>
        <taxon>Viruses</taxon>
        <taxon>Duplodnaviria</taxon>
        <taxon>Heunggongvirae</taxon>
        <taxon>Uroviricota</taxon>
        <taxon>Caudoviricetes</taxon>
        <taxon>Peduoviridae</taxon>
        <taxon>Maltschvirus</taxon>
        <taxon>Maltschvirus maltsch</taxon>
    </lineage>
</organism>
<evidence type="ECO:0000313" key="1">
    <source>
        <dbReference type="EMBL" id="CAB4132724.1"/>
    </source>
</evidence>
<sequence>MKVKLTAEVVAGFVGSVLSSRFDGQASSPDFHKECWELCCSNEKFVAIAAPRGHAKSTGVTLGYGLATLLFRERKFMLLVSDTEAQASLFLGTFKQELQDNTELIDLFGIKRNEKGLVQFTKDTEADIIVECEDGHKFRIIAKGAEQKLRGLIWNGSRPDIIMCDDMENDELVMNKDRREKMRKWFKGALLPCRSDSGIVRMVGTILHADSLLERNMPNPSDKMTVIEDLKQYSLRPGMWKAVKYRAHNSDFSKLLWPSKKSVADFKMLYEEAVKDGTTDIYSQEYLNEPIDESVSFFKKSDFLPITQDDRQTKLNYYVTADLAISESEKADFSVFVIAGVDEDKRIHLKNIIRERMDGKEIVDTFLALQKLYDPVAMGVEDMQISKAIGPFLREEMIKNNTYISLLPLKHGGKDKPTRARSIQARLRAHGLKFDKEGDWYPIFENECLAFPRGKHDDQVDAFAYLGLMLDQLIEAPTKQEMEDELYADEYDNSGHAEQGRNAYTGY</sequence>
<accession>A0A6J5LDS7</accession>
<name>A0A6J5LDS7_9CAUD</name>
<dbReference type="InterPro" id="IPR027417">
    <property type="entry name" value="P-loop_NTPase"/>
</dbReference>
<dbReference type="EMBL" id="LR796267">
    <property type="protein sequence ID" value="CAB4132724.1"/>
    <property type="molecule type" value="Genomic_DNA"/>
</dbReference>
<protein>
    <recommendedName>
        <fullName evidence="2">Archaeophage PsiM2, terminase large subunit</fullName>
    </recommendedName>
</protein>
<reference evidence="1" key="1">
    <citation type="submission" date="2020-04" db="EMBL/GenBank/DDBJ databases">
        <authorList>
            <person name="Chiriac C."/>
            <person name="Salcher M."/>
            <person name="Ghai R."/>
            <person name="Kavagutti S V."/>
        </authorList>
    </citation>
    <scope>NUCLEOTIDE SEQUENCE</scope>
</reference>